<protein>
    <submittedName>
        <fullName evidence="2">Uncharacterized protein</fullName>
    </submittedName>
</protein>
<dbReference type="EnsemblPlants" id="Bo4g061090.1">
    <property type="protein sequence ID" value="Bo4g061090.1"/>
    <property type="gene ID" value="Bo4g061090"/>
</dbReference>
<reference evidence="2" key="2">
    <citation type="submission" date="2015-03" db="UniProtKB">
        <authorList>
            <consortium name="EnsemblPlants"/>
        </authorList>
    </citation>
    <scope>IDENTIFICATION</scope>
</reference>
<feature type="compositionally biased region" description="Basic and acidic residues" evidence="1">
    <location>
        <begin position="433"/>
        <end position="456"/>
    </location>
</feature>
<dbReference type="HOGENOM" id="CLU_017414_3_1_1"/>
<dbReference type="Proteomes" id="UP000032141">
    <property type="component" value="Chromosome C4"/>
</dbReference>
<evidence type="ECO:0000313" key="2">
    <source>
        <dbReference type="EnsemblPlants" id="Bo4g061090.1"/>
    </source>
</evidence>
<feature type="compositionally biased region" description="Low complexity" evidence="1">
    <location>
        <begin position="385"/>
        <end position="428"/>
    </location>
</feature>
<dbReference type="AlphaFoldDB" id="A0A0D3BTQ5"/>
<feature type="region of interest" description="Disordered" evidence="1">
    <location>
        <begin position="379"/>
        <end position="462"/>
    </location>
</feature>
<reference evidence="2 3" key="1">
    <citation type="journal article" date="2014" name="Genome Biol.">
        <title>Transcriptome and methylome profiling reveals relics of genome dominance in the mesopolyploid Brassica oleracea.</title>
        <authorList>
            <person name="Parkin I.A."/>
            <person name="Koh C."/>
            <person name="Tang H."/>
            <person name="Robinson S.J."/>
            <person name="Kagale S."/>
            <person name="Clarke W.E."/>
            <person name="Town C.D."/>
            <person name="Nixon J."/>
            <person name="Krishnakumar V."/>
            <person name="Bidwell S.L."/>
            <person name="Denoeud F."/>
            <person name="Belcram H."/>
            <person name="Links M.G."/>
            <person name="Just J."/>
            <person name="Clarke C."/>
            <person name="Bender T."/>
            <person name="Huebert T."/>
            <person name="Mason A.S."/>
            <person name="Pires J.C."/>
            <person name="Barker G."/>
            <person name="Moore J."/>
            <person name="Walley P.G."/>
            <person name="Manoli S."/>
            <person name="Batley J."/>
            <person name="Edwards D."/>
            <person name="Nelson M.N."/>
            <person name="Wang X."/>
            <person name="Paterson A.H."/>
            <person name="King G."/>
            <person name="Bancroft I."/>
            <person name="Chalhoub B."/>
            <person name="Sharpe A.G."/>
        </authorList>
    </citation>
    <scope>NUCLEOTIDE SEQUENCE</scope>
    <source>
        <strain evidence="2 3">cv. TO1000</strain>
    </source>
</reference>
<feature type="region of interest" description="Disordered" evidence="1">
    <location>
        <begin position="110"/>
        <end position="165"/>
    </location>
</feature>
<proteinExistence type="predicted"/>
<dbReference type="eggNOG" id="KOG0017">
    <property type="taxonomic scope" value="Eukaryota"/>
</dbReference>
<feature type="compositionally biased region" description="Basic and acidic residues" evidence="1">
    <location>
        <begin position="237"/>
        <end position="257"/>
    </location>
</feature>
<evidence type="ECO:0000256" key="1">
    <source>
        <dbReference type="SAM" id="MobiDB-lite"/>
    </source>
</evidence>
<feature type="region of interest" description="Disordered" evidence="1">
    <location>
        <begin position="210"/>
        <end position="257"/>
    </location>
</feature>
<dbReference type="Gramene" id="Bo4g061090.1">
    <property type="protein sequence ID" value="Bo4g061090.1"/>
    <property type="gene ID" value="Bo4g061090"/>
</dbReference>
<evidence type="ECO:0000313" key="3">
    <source>
        <dbReference type="Proteomes" id="UP000032141"/>
    </source>
</evidence>
<organism evidence="2 3">
    <name type="scientific">Brassica oleracea var. oleracea</name>
    <dbReference type="NCBI Taxonomy" id="109376"/>
    <lineage>
        <taxon>Eukaryota</taxon>
        <taxon>Viridiplantae</taxon>
        <taxon>Streptophyta</taxon>
        <taxon>Embryophyta</taxon>
        <taxon>Tracheophyta</taxon>
        <taxon>Spermatophyta</taxon>
        <taxon>Magnoliopsida</taxon>
        <taxon>eudicotyledons</taxon>
        <taxon>Gunneridae</taxon>
        <taxon>Pentapetalae</taxon>
        <taxon>rosids</taxon>
        <taxon>malvids</taxon>
        <taxon>Brassicales</taxon>
        <taxon>Brassicaceae</taxon>
        <taxon>Brassiceae</taxon>
        <taxon>Brassica</taxon>
    </lineage>
</organism>
<sequence>MKRGFLGSSKKESAGFCTIRKSTREESIDTLQATAIDSVNQKSIDSNTTPSIDITCEKAEKVEVLIAERDDFDLKPIYIQLMRQRPFHGFPHEQPMDHINMFEELLSRVEEAGTENSTSTSTDGRTSTSTDGRTSRSTDDRTSTSTDGTTSTSTDITTSTSTDITTSTSIDIKTSTSIDVATSSSIDDVDREVTMEDSLELEEWLEDIDQNSEKKLDDDQYTSRGDLETSKASIGRHQPDEIDRQPPHIIDLHPPDIDRHRQPLIDRHYPPNIDRCPLLDVPPGCIIEMEPIEERIDHLSGQKKLMGHHKRVKMIHDPVKIVVPCAVVEVEFPIPPDRSMQLSHNTGIFDDHILAVASQRGLRCRSEVDNSPGEAASIVTEHIPSIDTNTSPSIDTTTSPSIDTATSPSIDTTPSPSIDTTTSSSLDTGCVSEQREFDVCGNLRDGDTTTRSDKSGGKKRRN</sequence>
<feature type="compositionally biased region" description="Low complexity" evidence="1">
    <location>
        <begin position="117"/>
        <end position="132"/>
    </location>
</feature>
<accession>A0A0D3BTQ5</accession>
<feature type="compositionally biased region" description="Low complexity" evidence="1">
    <location>
        <begin position="143"/>
        <end position="165"/>
    </location>
</feature>
<name>A0A0D3BTQ5_BRAOL</name>
<feature type="compositionally biased region" description="Basic and acidic residues" evidence="1">
    <location>
        <begin position="133"/>
        <end position="142"/>
    </location>
</feature>
<keyword evidence="3" id="KW-1185">Reference proteome</keyword>